<evidence type="ECO:0000256" key="1">
    <source>
        <dbReference type="SAM" id="MobiDB-lite"/>
    </source>
</evidence>
<organism evidence="2 3">
    <name type="scientific">Oryza sativa subsp. japonica</name>
    <name type="common">Rice</name>
    <dbReference type="NCBI Taxonomy" id="39947"/>
    <lineage>
        <taxon>Eukaryota</taxon>
        <taxon>Viridiplantae</taxon>
        <taxon>Streptophyta</taxon>
        <taxon>Embryophyta</taxon>
        <taxon>Tracheophyta</taxon>
        <taxon>Spermatophyta</taxon>
        <taxon>Magnoliopsida</taxon>
        <taxon>Liliopsida</taxon>
        <taxon>Poales</taxon>
        <taxon>Poaceae</taxon>
        <taxon>BOP clade</taxon>
        <taxon>Oryzoideae</taxon>
        <taxon>Oryzeae</taxon>
        <taxon>Oryzinae</taxon>
        <taxon>Oryza</taxon>
        <taxon>Oryza sativa</taxon>
    </lineage>
</organism>
<feature type="non-terminal residue" evidence="2">
    <location>
        <position position="141"/>
    </location>
</feature>
<dbReference type="AlphaFoldDB" id="A0A0N7KMQ7"/>
<reference evidence="3" key="1">
    <citation type="journal article" date="2005" name="Nature">
        <title>The map-based sequence of the rice genome.</title>
        <authorList>
            <consortium name="International rice genome sequencing project (IRGSP)"/>
            <person name="Matsumoto T."/>
            <person name="Wu J."/>
            <person name="Kanamori H."/>
            <person name="Katayose Y."/>
            <person name="Fujisawa M."/>
            <person name="Namiki N."/>
            <person name="Mizuno H."/>
            <person name="Yamamoto K."/>
            <person name="Antonio B.A."/>
            <person name="Baba T."/>
            <person name="Sakata K."/>
            <person name="Nagamura Y."/>
            <person name="Aoki H."/>
            <person name="Arikawa K."/>
            <person name="Arita K."/>
            <person name="Bito T."/>
            <person name="Chiden Y."/>
            <person name="Fujitsuka N."/>
            <person name="Fukunaka R."/>
            <person name="Hamada M."/>
            <person name="Harada C."/>
            <person name="Hayashi A."/>
            <person name="Hijishita S."/>
            <person name="Honda M."/>
            <person name="Hosokawa S."/>
            <person name="Ichikawa Y."/>
            <person name="Idonuma A."/>
            <person name="Iijima M."/>
            <person name="Ikeda M."/>
            <person name="Ikeno M."/>
            <person name="Ito K."/>
            <person name="Ito S."/>
            <person name="Ito T."/>
            <person name="Ito Y."/>
            <person name="Ito Y."/>
            <person name="Iwabuchi A."/>
            <person name="Kamiya K."/>
            <person name="Karasawa W."/>
            <person name="Kurita K."/>
            <person name="Katagiri S."/>
            <person name="Kikuta A."/>
            <person name="Kobayashi H."/>
            <person name="Kobayashi N."/>
            <person name="Machita K."/>
            <person name="Maehara T."/>
            <person name="Masukawa M."/>
            <person name="Mizubayashi T."/>
            <person name="Mukai Y."/>
            <person name="Nagasaki H."/>
            <person name="Nagata Y."/>
            <person name="Naito S."/>
            <person name="Nakashima M."/>
            <person name="Nakama Y."/>
            <person name="Nakamichi Y."/>
            <person name="Nakamura M."/>
            <person name="Meguro A."/>
            <person name="Negishi M."/>
            <person name="Ohta I."/>
            <person name="Ohta T."/>
            <person name="Okamoto M."/>
            <person name="Ono N."/>
            <person name="Saji S."/>
            <person name="Sakaguchi M."/>
            <person name="Sakai K."/>
            <person name="Shibata M."/>
            <person name="Shimokawa T."/>
            <person name="Song J."/>
            <person name="Takazaki Y."/>
            <person name="Terasawa K."/>
            <person name="Tsugane M."/>
            <person name="Tsuji K."/>
            <person name="Ueda S."/>
            <person name="Waki K."/>
            <person name="Yamagata H."/>
            <person name="Yamamoto M."/>
            <person name="Yamamoto S."/>
            <person name="Yamane H."/>
            <person name="Yoshiki S."/>
            <person name="Yoshihara R."/>
            <person name="Yukawa K."/>
            <person name="Zhong H."/>
            <person name="Yano M."/>
            <person name="Yuan Q."/>
            <person name="Ouyang S."/>
            <person name="Liu J."/>
            <person name="Jones K.M."/>
            <person name="Gansberger K."/>
            <person name="Moffat K."/>
            <person name="Hill J."/>
            <person name="Bera J."/>
            <person name="Fadrosh D."/>
            <person name="Jin S."/>
            <person name="Johri S."/>
            <person name="Kim M."/>
            <person name="Overton L."/>
            <person name="Reardon M."/>
            <person name="Tsitrin T."/>
            <person name="Vuong H."/>
            <person name="Weaver B."/>
            <person name="Ciecko A."/>
            <person name="Tallon L."/>
            <person name="Jackson J."/>
            <person name="Pai G."/>
            <person name="Aken S.V."/>
            <person name="Utterback T."/>
            <person name="Reidmuller S."/>
            <person name="Feldblyum T."/>
            <person name="Hsiao J."/>
            <person name="Zismann V."/>
            <person name="Iobst S."/>
            <person name="de Vazeille A.R."/>
            <person name="Buell C.R."/>
            <person name="Ying K."/>
            <person name="Li Y."/>
            <person name="Lu T."/>
            <person name="Huang Y."/>
            <person name="Zhao Q."/>
            <person name="Feng Q."/>
            <person name="Zhang L."/>
            <person name="Zhu J."/>
            <person name="Weng Q."/>
            <person name="Mu J."/>
            <person name="Lu Y."/>
            <person name="Fan D."/>
            <person name="Liu Y."/>
            <person name="Guan J."/>
            <person name="Zhang Y."/>
            <person name="Yu S."/>
            <person name="Liu X."/>
            <person name="Zhang Y."/>
            <person name="Hong G."/>
            <person name="Han B."/>
            <person name="Choisne N."/>
            <person name="Demange N."/>
            <person name="Orjeda G."/>
            <person name="Samain S."/>
            <person name="Cattolico L."/>
            <person name="Pelletier E."/>
            <person name="Couloux A."/>
            <person name="Segurens B."/>
            <person name="Wincker P."/>
            <person name="D'Hont A."/>
            <person name="Scarpelli C."/>
            <person name="Weissenbach J."/>
            <person name="Salanoubat M."/>
            <person name="Quetier F."/>
            <person name="Yu Y."/>
            <person name="Kim H.R."/>
            <person name="Rambo T."/>
            <person name="Currie J."/>
            <person name="Collura K."/>
            <person name="Luo M."/>
            <person name="Yang T."/>
            <person name="Ammiraju J.S.S."/>
            <person name="Engler F."/>
            <person name="Soderlund C."/>
            <person name="Wing R.A."/>
            <person name="Palmer L.E."/>
            <person name="de la Bastide M."/>
            <person name="Spiegel L."/>
            <person name="Nascimento L."/>
            <person name="Zutavern T."/>
            <person name="O'Shaughnessy A."/>
            <person name="Dike S."/>
            <person name="Dedhia N."/>
            <person name="Preston R."/>
            <person name="Balija V."/>
            <person name="McCombie W.R."/>
            <person name="Chow T."/>
            <person name="Chen H."/>
            <person name="Chung M."/>
            <person name="Chen C."/>
            <person name="Shaw J."/>
            <person name="Wu H."/>
            <person name="Hsiao K."/>
            <person name="Chao Y."/>
            <person name="Chu M."/>
            <person name="Cheng C."/>
            <person name="Hour A."/>
            <person name="Lee P."/>
            <person name="Lin S."/>
            <person name="Lin Y."/>
            <person name="Liou J."/>
            <person name="Liu S."/>
            <person name="Hsing Y."/>
            <person name="Raghuvanshi S."/>
            <person name="Mohanty A."/>
            <person name="Bharti A.K."/>
            <person name="Gaur A."/>
            <person name="Gupta V."/>
            <person name="Kumar D."/>
            <person name="Ravi V."/>
            <person name="Vij S."/>
            <person name="Kapur A."/>
            <person name="Khurana P."/>
            <person name="Khurana P."/>
            <person name="Khurana J.P."/>
            <person name="Tyagi A.K."/>
            <person name="Gaikwad K."/>
            <person name="Singh A."/>
            <person name="Dalal V."/>
            <person name="Srivastava S."/>
            <person name="Dixit A."/>
            <person name="Pal A.K."/>
            <person name="Ghazi I.A."/>
            <person name="Yadav M."/>
            <person name="Pandit A."/>
            <person name="Bhargava A."/>
            <person name="Sureshbabu K."/>
            <person name="Batra K."/>
            <person name="Sharma T.R."/>
            <person name="Mohapatra T."/>
            <person name="Singh N.K."/>
            <person name="Messing J."/>
            <person name="Nelson A.B."/>
            <person name="Fuks G."/>
            <person name="Kavchok S."/>
            <person name="Keizer G."/>
            <person name="Linton E."/>
            <person name="Llaca V."/>
            <person name="Song R."/>
            <person name="Tanyolac B."/>
            <person name="Young S."/>
            <person name="Ho-Il K."/>
            <person name="Hahn J.H."/>
            <person name="Sangsakoo G."/>
            <person name="Vanavichit A."/>
            <person name="de Mattos Luiz.A.T."/>
            <person name="Zimmer P.D."/>
            <person name="Malone G."/>
            <person name="Dellagostin O."/>
            <person name="de Oliveira A.C."/>
            <person name="Bevan M."/>
            <person name="Bancroft I."/>
            <person name="Minx P."/>
            <person name="Cordum H."/>
            <person name="Wilson R."/>
            <person name="Cheng Z."/>
            <person name="Jin W."/>
            <person name="Jiang J."/>
            <person name="Leong S.A."/>
            <person name="Iwama H."/>
            <person name="Gojobori T."/>
            <person name="Itoh T."/>
            <person name="Niimura Y."/>
            <person name="Fujii Y."/>
            <person name="Habara T."/>
            <person name="Sakai H."/>
            <person name="Sato Y."/>
            <person name="Wilson G."/>
            <person name="Kumar K."/>
            <person name="McCouch S."/>
            <person name="Juretic N."/>
            <person name="Hoen D."/>
            <person name="Wright S."/>
            <person name="Bruskiewich R."/>
            <person name="Bureau T."/>
            <person name="Miyao A."/>
            <person name="Hirochika H."/>
            <person name="Nishikawa T."/>
            <person name="Kadowaki K."/>
            <person name="Sugiura M."/>
            <person name="Burr B."/>
            <person name="Sasaki T."/>
        </authorList>
    </citation>
    <scope>NUCLEOTIDE SEQUENCE [LARGE SCALE GENOMIC DNA]</scope>
    <source>
        <strain evidence="3">cv. Nipponbare</strain>
    </source>
</reference>
<feature type="non-terminal residue" evidence="2">
    <location>
        <position position="1"/>
    </location>
</feature>
<accession>A0A0N7KMQ7</accession>
<gene>
    <name evidence="2" type="ordered locus">Os06g0714950</name>
    <name evidence="2" type="ORF">OSNPB_060714950</name>
</gene>
<dbReference type="EMBL" id="AP014962">
    <property type="protein sequence ID" value="BAS99489.1"/>
    <property type="molecule type" value="Genomic_DNA"/>
</dbReference>
<dbReference type="InParanoid" id="A0A0N7KMQ7"/>
<keyword evidence="3" id="KW-1185">Reference proteome</keyword>
<dbReference type="FunCoup" id="A0A0N7KMQ7">
    <property type="interactions" value="9"/>
</dbReference>
<name>A0A0N7KMQ7_ORYSJ</name>
<reference evidence="2 3" key="3">
    <citation type="journal article" date="2013" name="Rice">
        <title>Improvement of the Oryza sativa Nipponbare reference genome using next generation sequence and optical map data.</title>
        <authorList>
            <person name="Kawahara Y."/>
            <person name="de la Bastide M."/>
            <person name="Hamilton J.P."/>
            <person name="Kanamori H."/>
            <person name="McCombie W.R."/>
            <person name="Ouyang S."/>
            <person name="Schwartz D.C."/>
            <person name="Tanaka T."/>
            <person name="Wu J."/>
            <person name="Zhou S."/>
            <person name="Childs K.L."/>
            <person name="Davidson R.M."/>
            <person name="Lin H."/>
            <person name="Quesada-Ocampo L."/>
            <person name="Vaillancourt B."/>
            <person name="Sakai H."/>
            <person name="Lee S.S."/>
            <person name="Kim J."/>
            <person name="Numa H."/>
            <person name="Itoh T."/>
            <person name="Buell C.R."/>
            <person name="Matsumoto T."/>
        </authorList>
    </citation>
    <scope>NUCLEOTIDE SEQUENCE [LARGE SCALE GENOMIC DNA]</scope>
    <source>
        <strain evidence="3">cv. Nipponbare</strain>
    </source>
</reference>
<dbReference type="Gramene" id="Os06t0714950-00">
    <property type="protein sequence ID" value="Os06t0714950-00"/>
    <property type="gene ID" value="Os06g0714950"/>
</dbReference>
<protein>
    <submittedName>
        <fullName evidence="2">Os06g0714950 protein</fullName>
    </submittedName>
</protein>
<dbReference type="PaxDb" id="39947-A0A0N7KMQ7"/>
<dbReference type="Proteomes" id="UP000059680">
    <property type="component" value="Chromosome 6"/>
</dbReference>
<proteinExistence type="predicted"/>
<evidence type="ECO:0000313" key="3">
    <source>
        <dbReference type="Proteomes" id="UP000059680"/>
    </source>
</evidence>
<reference evidence="2 3" key="2">
    <citation type="journal article" date="2013" name="Plant Cell Physiol.">
        <title>Rice Annotation Project Database (RAP-DB): an integrative and interactive database for rice genomics.</title>
        <authorList>
            <person name="Sakai H."/>
            <person name="Lee S.S."/>
            <person name="Tanaka T."/>
            <person name="Numa H."/>
            <person name="Kim J."/>
            <person name="Kawahara Y."/>
            <person name="Wakimoto H."/>
            <person name="Yang C.C."/>
            <person name="Iwamoto M."/>
            <person name="Abe T."/>
            <person name="Yamada Y."/>
            <person name="Muto A."/>
            <person name="Inokuchi H."/>
            <person name="Ikemura T."/>
            <person name="Matsumoto T."/>
            <person name="Sasaki T."/>
            <person name="Itoh T."/>
        </authorList>
    </citation>
    <scope>NUCLEOTIDE SEQUENCE [LARGE SCALE GENOMIC DNA]</scope>
    <source>
        <strain evidence="3">cv. Nipponbare</strain>
    </source>
</reference>
<sequence length="141" mass="16414">SPLRRRQAAVAVLVGRRRRRWLHLEHPLELLDDLPHRRPLLGVLDEAAVGQPRHLPRRRRRVPAAQPRVHDRPEALALRRVAAHPPQQLLLLRRPAPLQRPPPRQDLVQHHAEAPHVALGRQVPRLDVVRRRVPVRPHHLI</sequence>
<evidence type="ECO:0000313" key="2">
    <source>
        <dbReference type="EMBL" id="BAS99489.1"/>
    </source>
</evidence>
<feature type="region of interest" description="Disordered" evidence="1">
    <location>
        <begin position="51"/>
        <end position="74"/>
    </location>
</feature>